<evidence type="ECO:0000313" key="9">
    <source>
        <dbReference type="EMBL" id="ROO83159.1"/>
    </source>
</evidence>
<evidence type="ECO:0000313" key="10">
    <source>
        <dbReference type="Proteomes" id="UP000272400"/>
    </source>
</evidence>
<dbReference type="CDD" id="cd17321">
    <property type="entry name" value="MFS_MMR_MDR_like"/>
    <property type="match status" value="1"/>
</dbReference>
<feature type="transmembrane region" description="Helical" evidence="7">
    <location>
        <begin position="166"/>
        <end position="186"/>
    </location>
</feature>
<dbReference type="InterPro" id="IPR011701">
    <property type="entry name" value="MFS"/>
</dbReference>
<protein>
    <submittedName>
        <fullName evidence="9">EmrB/QacA subfamily drug resistance transporter</fullName>
    </submittedName>
</protein>
<evidence type="ECO:0000259" key="8">
    <source>
        <dbReference type="PROSITE" id="PS50850"/>
    </source>
</evidence>
<comment type="subcellular location">
    <subcellularLocation>
        <location evidence="1">Cell membrane</location>
        <topology evidence="1">Multi-pass membrane protein</topology>
    </subcellularLocation>
</comment>
<keyword evidence="6 7" id="KW-0472">Membrane</keyword>
<feature type="transmembrane region" description="Helical" evidence="7">
    <location>
        <begin position="198"/>
        <end position="218"/>
    </location>
</feature>
<dbReference type="RefSeq" id="WP_123662105.1">
    <property type="nucleotide sequence ID" value="NZ_RJKE01000001.1"/>
</dbReference>
<organism evidence="9 10">
    <name type="scientific">Actinocorallia herbida</name>
    <dbReference type="NCBI Taxonomy" id="58109"/>
    <lineage>
        <taxon>Bacteria</taxon>
        <taxon>Bacillati</taxon>
        <taxon>Actinomycetota</taxon>
        <taxon>Actinomycetes</taxon>
        <taxon>Streptosporangiales</taxon>
        <taxon>Thermomonosporaceae</taxon>
        <taxon>Actinocorallia</taxon>
    </lineage>
</organism>
<sequence length="456" mass="46143">MNGVRLDSATGRSIILATVLGSGVAFLDGTVVNVALPAIGRELGGGLSTLQWVLDGYLLTLGSLLLLGGALGDRYGHRKIFAIGLVAFTVASCVCGLAWDAPSLVAARLLQGVGGALMVPGSLAIIEATMHPDDKGRAIGRWAGLAGVSTALGPFVGGWLVDAASWRFVFFINVPIAAVAFAVTVMKVPETSTRDRRLDYPGAVAVTVGLGGSIYALIEGPARGWHPVTVVAGVVGVAALAAFAVIERRHPDPLLPPRLLRSRVFVSVNLTTLAVYAALSGGLFMLTLQLQETMGYSALAAGMATLPLTVVILLLSGRMGALSQKLGPRPLLTAGPVLAGIGMALLALARPGTSFAVGVLPGMLVFALGMSVTVAPLTATVMGSVEDTYAGVASGTNNAVSRIAGLLAVAVLPLVSGADTSLAEGYPSAMLVAAGVCIVGGFVSWFGIGGRADGSP</sequence>
<name>A0A3N1CPB1_9ACTN</name>
<dbReference type="Gene3D" id="1.20.1720.10">
    <property type="entry name" value="Multidrug resistance protein D"/>
    <property type="match status" value="1"/>
</dbReference>
<evidence type="ECO:0000256" key="7">
    <source>
        <dbReference type="SAM" id="Phobius"/>
    </source>
</evidence>
<feature type="transmembrane region" description="Helical" evidence="7">
    <location>
        <begin position="14"/>
        <end position="36"/>
    </location>
</feature>
<accession>A0A3N1CPB1</accession>
<dbReference type="EMBL" id="RJKE01000001">
    <property type="protein sequence ID" value="ROO83159.1"/>
    <property type="molecule type" value="Genomic_DNA"/>
</dbReference>
<keyword evidence="2" id="KW-0813">Transport</keyword>
<dbReference type="Proteomes" id="UP000272400">
    <property type="component" value="Unassembled WGS sequence"/>
</dbReference>
<dbReference type="AlphaFoldDB" id="A0A3N1CPB1"/>
<feature type="transmembrane region" description="Helical" evidence="7">
    <location>
        <begin position="294"/>
        <end position="317"/>
    </location>
</feature>
<feature type="transmembrane region" description="Helical" evidence="7">
    <location>
        <begin position="329"/>
        <end position="349"/>
    </location>
</feature>
<dbReference type="InterPro" id="IPR036259">
    <property type="entry name" value="MFS_trans_sf"/>
</dbReference>
<feature type="transmembrane region" description="Helical" evidence="7">
    <location>
        <begin position="138"/>
        <end position="160"/>
    </location>
</feature>
<feature type="transmembrane region" description="Helical" evidence="7">
    <location>
        <begin position="80"/>
        <end position="99"/>
    </location>
</feature>
<gene>
    <name evidence="9" type="ORF">EDD29_0653</name>
</gene>
<dbReference type="Pfam" id="PF07690">
    <property type="entry name" value="MFS_1"/>
    <property type="match status" value="2"/>
</dbReference>
<proteinExistence type="predicted"/>
<evidence type="ECO:0000256" key="6">
    <source>
        <dbReference type="ARBA" id="ARBA00023136"/>
    </source>
</evidence>
<keyword evidence="3" id="KW-1003">Cell membrane</keyword>
<evidence type="ECO:0000256" key="4">
    <source>
        <dbReference type="ARBA" id="ARBA00022692"/>
    </source>
</evidence>
<dbReference type="PANTHER" id="PTHR42718">
    <property type="entry name" value="MAJOR FACILITATOR SUPERFAMILY MULTIDRUG TRANSPORTER MFSC"/>
    <property type="match status" value="1"/>
</dbReference>
<feature type="transmembrane region" description="Helical" evidence="7">
    <location>
        <begin position="266"/>
        <end position="288"/>
    </location>
</feature>
<feature type="transmembrane region" description="Helical" evidence="7">
    <location>
        <begin position="428"/>
        <end position="448"/>
    </location>
</feature>
<dbReference type="InterPro" id="IPR020846">
    <property type="entry name" value="MFS_dom"/>
</dbReference>
<evidence type="ECO:0000256" key="1">
    <source>
        <dbReference type="ARBA" id="ARBA00004651"/>
    </source>
</evidence>
<comment type="caution">
    <text evidence="9">The sequence shown here is derived from an EMBL/GenBank/DDBJ whole genome shotgun (WGS) entry which is preliminary data.</text>
</comment>
<evidence type="ECO:0000256" key="3">
    <source>
        <dbReference type="ARBA" id="ARBA00022475"/>
    </source>
</evidence>
<feature type="transmembrane region" description="Helical" evidence="7">
    <location>
        <begin position="355"/>
        <end position="378"/>
    </location>
</feature>
<feature type="domain" description="Major facilitator superfamily (MFS) profile" evidence="8">
    <location>
        <begin position="14"/>
        <end position="452"/>
    </location>
</feature>
<feature type="transmembrane region" description="Helical" evidence="7">
    <location>
        <begin position="399"/>
        <end position="416"/>
    </location>
</feature>
<dbReference type="SUPFAM" id="SSF103473">
    <property type="entry name" value="MFS general substrate transporter"/>
    <property type="match status" value="1"/>
</dbReference>
<dbReference type="PANTHER" id="PTHR42718:SF42">
    <property type="entry name" value="EXPORT PROTEIN"/>
    <property type="match status" value="1"/>
</dbReference>
<dbReference type="GO" id="GO:0005886">
    <property type="term" value="C:plasma membrane"/>
    <property type="evidence" value="ECO:0007669"/>
    <property type="project" value="UniProtKB-SubCell"/>
</dbReference>
<reference evidence="9 10" key="1">
    <citation type="submission" date="2018-11" db="EMBL/GenBank/DDBJ databases">
        <title>Sequencing the genomes of 1000 actinobacteria strains.</title>
        <authorList>
            <person name="Klenk H.-P."/>
        </authorList>
    </citation>
    <scope>NUCLEOTIDE SEQUENCE [LARGE SCALE GENOMIC DNA]</scope>
    <source>
        <strain evidence="9 10">DSM 44254</strain>
    </source>
</reference>
<keyword evidence="4 7" id="KW-0812">Transmembrane</keyword>
<dbReference type="Gene3D" id="1.20.1250.20">
    <property type="entry name" value="MFS general substrate transporter like domains"/>
    <property type="match status" value="1"/>
</dbReference>
<feature type="transmembrane region" description="Helical" evidence="7">
    <location>
        <begin position="105"/>
        <end position="126"/>
    </location>
</feature>
<dbReference type="NCBIfam" id="TIGR00711">
    <property type="entry name" value="efflux_EmrB"/>
    <property type="match status" value="1"/>
</dbReference>
<evidence type="ECO:0000256" key="5">
    <source>
        <dbReference type="ARBA" id="ARBA00022989"/>
    </source>
</evidence>
<dbReference type="GO" id="GO:0022857">
    <property type="term" value="F:transmembrane transporter activity"/>
    <property type="evidence" value="ECO:0007669"/>
    <property type="project" value="InterPro"/>
</dbReference>
<evidence type="ECO:0000256" key="2">
    <source>
        <dbReference type="ARBA" id="ARBA00022448"/>
    </source>
</evidence>
<keyword evidence="10" id="KW-1185">Reference proteome</keyword>
<dbReference type="InterPro" id="IPR004638">
    <property type="entry name" value="EmrB-like"/>
</dbReference>
<keyword evidence="5 7" id="KW-1133">Transmembrane helix</keyword>
<dbReference type="OrthoDB" id="7375466at2"/>
<dbReference type="PROSITE" id="PS50850">
    <property type="entry name" value="MFS"/>
    <property type="match status" value="1"/>
</dbReference>
<feature type="transmembrane region" description="Helical" evidence="7">
    <location>
        <begin position="224"/>
        <end position="246"/>
    </location>
</feature>
<feature type="transmembrane region" description="Helical" evidence="7">
    <location>
        <begin position="56"/>
        <end position="73"/>
    </location>
</feature>